<feature type="domain" description="N-acetyltransferase" evidence="1">
    <location>
        <begin position="21"/>
        <end position="187"/>
    </location>
</feature>
<keyword evidence="3" id="KW-1185">Reference proteome</keyword>
<accession>A0A1R1PPQ6</accession>
<sequence length="234" mass="26966">MINYPNDEITVPTSYTIHGKRLALVPFNETTDASVQRILSCPETMKYLMFMAKAPEGWSHEEVVERRKNRERLNALGEDLSFAIAITVKNLGSLVDKFSKEEILKAGTNGIDEDFVIIGHCGLKDIDLRSANAEVGIILDHRMWKGGYGSEAIYHCLQTSFDVLKLHKVVFKTTKDNIPMRKWLEKVAKVPLEYVLSEVLVMDNHYIDSYEYAIYETQWNSYLKKELVEWLELE</sequence>
<reference evidence="3" key="1">
    <citation type="submission" date="2017-01" db="EMBL/GenBank/DDBJ databases">
        <authorList>
            <person name="Wang Y."/>
            <person name="White M."/>
            <person name="Kvist S."/>
            <person name="Moncalvo J.-M."/>
        </authorList>
    </citation>
    <scope>NUCLEOTIDE SEQUENCE [LARGE SCALE GENOMIC DNA]</scope>
    <source>
        <strain evidence="3">COL-18-3</strain>
    </source>
</reference>
<dbReference type="GO" id="GO:0016747">
    <property type="term" value="F:acyltransferase activity, transferring groups other than amino-acyl groups"/>
    <property type="evidence" value="ECO:0007669"/>
    <property type="project" value="InterPro"/>
</dbReference>
<dbReference type="Pfam" id="PF13302">
    <property type="entry name" value="Acetyltransf_3"/>
    <property type="match status" value="1"/>
</dbReference>
<proteinExistence type="predicted"/>
<dbReference type="AlphaFoldDB" id="A0A1R1PPQ6"/>
<dbReference type="Gene3D" id="3.40.630.30">
    <property type="match status" value="1"/>
</dbReference>
<dbReference type="OrthoDB" id="64477at2759"/>
<dbReference type="SUPFAM" id="SSF55729">
    <property type="entry name" value="Acyl-CoA N-acyltransferases (Nat)"/>
    <property type="match status" value="1"/>
</dbReference>
<dbReference type="EMBL" id="LSSK01000552">
    <property type="protein sequence ID" value="OMH82965.1"/>
    <property type="molecule type" value="Genomic_DNA"/>
</dbReference>
<keyword evidence="2" id="KW-0808">Transferase</keyword>
<evidence type="ECO:0000259" key="1">
    <source>
        <dbReference type="Pfam" id="PF13302"/>
    </source>
</evidence>
<comment type="caution">
    <text evidence="2">The sequence shown here is derived from an EMBL/GenBank/DDBJ whole genome shotgun (WGS) entry which is preliminary data.</text>
</comment>
<dbReference type="InterPro" id="IPR000182">
    <property type="entry name" value="GNAT_dom"/>
</dbReference>
<dbReference type="InterPro" id="IPR016181">
    <property type="entry name" value="Acyl_CoA_acyltransferase"/>
</dbReference>
<gene>
    <name evidence="2" type="ORF">AX774_g3536</name>
</gene>
<organism evidence="2 3">
    <name type="scientific">Zancudomyces culisetae</name>
    <name type="common">Gut fungus</name>
    <name type="synonym">Smittium culisetae</name>
    <dbReference type="NCBI Taxonomy" id="1213189"/>
    <lineage>
        <taxon>Eukaryota</taxon>
        <taxon>Fungi</taxon>
        <taxon>Fungi incertae sedis</taxon>
        <taxon>Zoopagomycota</taxon>
        <taxon>Kickxellomycotina</taxon>
        <taxon>Harpellomycetes</taxon>
        <taxon>Harpellales</taxon>
        <taxon>Legeriomycetaceae</taxon>
        <taxon>Zancudomyces</taxon>
    </lineage>
</organism>
<evidence type="ECO:0000313" key="2">
    <source>
        <dbReference type="EMBL" id="OMH82965.1"/>
    </source>
</evidence>
<dbReference type="Proteomes" id="UP000188320">
    <property type="component" value="Unassembled WGS sequence"/>
</dbReference>
<evidence type="ECO:0000313" key="3">
    <source>
        <dbReference type="Proteomes" id="UP000188320"/>
    </source>
</evidence>
<dbReference type="PANTHER" id="PTHR43792">
    <property type="entry name" value="GNAT FAMILY, PUTATIVE (AFU_ORTHOLOGUE AFUA_3G00765)-RELATED-RELATED"/>
    <property type="match status" value="1"/>
</dbReference>
<dbReference type="InterPro" id="IPR051531">
    <property type="entry name" value="N-acetyltransferase"/>
</dbReference>
<protein>
    <submittedName>
        <fullName evidence="2">Putative N-acetyltransferase YnaD</fullName>
    </submittedName>
</protein>
<name>A0A1R1PPQ6_ZANCU</name>